<dbReference type="EMBL" id="FNRT01000002">
    <property type="protein sequence ID" value="SEC50970.1"/>
    <property type="molecule type" value="Genomic_DNA"/>
</dbReference>
<evidence type="ECO:0000313" key="4">
    <source>
        <dbReference type="Proteomes" id="UP000198742"/>
    </source>
</evidence>
<evidence type="ECO:0000313" key="3">
    <source>
        <dbReference type="EMBL" id="SEC50970.1"/>
    </source>
</evidence>
<reference evidence="4" key="1">
    <citation type="submission" date="2016-10" db="EMBL/GenBank/DDBJ databases">
        <authorList>
            <person name="Varghese N."/>
            <person name="Submissions S."/>
        </authorList>
    </citation>
    <scope>NUCLEOTIDE SEQUENCE [LARGE SCALE GENOMIC DNA]</scope>
    <source>
        <strain evidence="4">DSM 22017</strain>
    </source>
</reference>
<dbReference type="RefSeq" id="WP_139306558.1">
    <property type="nucleotide sequence ID" value="NZ_FNRT01000002.1"/>
</dbReference>
<keyword evidence="2" id="KW-0732">Signal</keyword>
<evidence type="ECO:0008006" key="5">
    <source>
        <dbReference type="Google" id="ProtNLM"/>
    </source>
</evidence>
<proteinExistence type="predicted"/>
<keyword evidence="4" id="KW-1185">Reference proteome</keyword>
<dbReference type="AlphaFoldDB" id="A0A1H4T3T2"/>
<dbReference type="OrthoDB" id="3784310at2"/>
<dbReference type="Proteomes" id="UP000198742">
    <property type="component" value="Unassembled WGS sequence"/>
</dbReference>
<feature type="signal peptide" evidence="2">
    <location>
        <begin position="1"/>
        <end position="30"/>
    </location>
</feature>
<organism evidence="3 4">
    <name type="scientific">Nocardioides exalbidus</name>
    <dbReference type="NCBI Taxonomy" id="402596"/>
    <lineage>
        <taxon>Bacteria</taxon>
        <taxon>Bacillati</taxon>
        <taxon>Actinomycetota</taxon>
        <taxon>Actinomycetes</taxon>
        <taxon>Propionibacteriales</taxon>
        <taxon>Nocardioidaceae</taxon>
        <taxon>Nocardioides</taxon>
    </lineage>
</organism>
<evidence type="ECO:0000256" key="2">
    <source>
        <dbReference type="SAM" id="SignalP"/>
    </source>
</evidence>
<name>A0A1H4T3T2_9ACTN</name>
<dbReference type="PROSITE" id="PS51257">
    <property type="entry name" value="PROKAR_LIPOPROTEIN"/>
    <property type="match status" value="1"/>
</dbReference>
<feature type="chain" id="PRO_5011598884" description="Lipoprotein LpqN" evidence="2">
    <location>
        <begin position="31"/>
        <end position="205"/>
    </location>
</feature>
<sequence length="205" mass="21671">MTSQRPRSTRLAVSACLAVLLAATGCQSSADDPADEPSSGSEATSSAPPSPVPTSTTPTVEPADGKLIKVPGATMRALSTYKRYADYGILQGYSDRRTAVSFSPDLSAPASLDAFAKEFVADHGGKKVAQRQDDVVIGGGKYNAWHVLDTSATQGDEIHYYGVMFLNGAWLIRITRVGNPKVPLSDEEFQGVMDSLLATFTPDVG</sequence>
<feature type="compositionally biased region" description="Low complexity" evidence="1">
    <location>
        <begin position="27"/>
        <end position="62"/>
    </location>
</feature>
<dbReference type="STRING" id="402596.SAMN04489844_2428"/>
<accession>A0A1H4T3T2</accession>
<protein>
    <recommendedName>
        <fullName evidence="5">Lipoprotein LpqN</fullName>
    </recommendedName>
</protein>
<feature type="region of interest" description="Disordered" evidence="1">
    <location>
        <begin position="27"/>
        <end position="65"/>
    </location>
</feature>
<evidence type="ECO:0000256" key="1">
    <source>
        <dbReference type="SAM" id="MobiDB-lite"/>
    </source>
</evidence>
<gene>
    <name evidence="3" type="ORF">SAMN04489844_2428</name>
</gene>